<geneLocation type="plasmid" evidence="4">
    <name>patcfbp6624</name>
</geneLocation>
<dbReference type="InterPro" id="IPR025711">
    <property type="entry name" value="PepSY"/>
</dbReference>
<protein>
    <recommendedName>
        <fullName evidence="2">PepSY domain-containing protein</fullName>
    </recommendedName>
</protein>
<evidence type="ECO:0000313" key="3">
    <source>
        <dbReference type="EMBL" id="QCM03688.1"/>
    </source>
</evidence>
<dbReference type="AlphaFoldDB" id="A0AAE6BW14"/>
<evidence type="ECO:0000259" key="2">
    <source>
        <dbReference type="Pfam" id="PF03413"/>
    </source>
</evidence>
<feature type="domain" description="PepSY" evidence="2">
    <location>
        <begin position="68"/>
        <end position="122"/>
    </location>
</feature>
<feature type="region of interest" description="Disordered" evidence="1">
    <location>
        <begin position="125"/>
        <end position="159"/>
    </location>
</feature>
<dbReference type="Pfam" id="PF03413">
    <property type="entry name" value="PepSY"/>
    <property type="match status" value="1"/>
</dbReference>
<gene>
    <name evidence="3" type="ORF">CFBP6624_26285</name>
</gene>
<feature type="compositionally biased region" description="Acidic residues" evidence="1">
    <location>
        <begin position="130"/>
        <end position="139"/>
    </location>
</feature>
<dbReference type="Gene3D" id="3.10.450.40">
    <property type="match status" value="1"/>
</dbReference>
<evidence type="ECO:0000313" key="4">
    <source>
        <dbReference type="Proteomes" id="UP000298646"/>
    </source>
</evidence>
<keyword evidence="3" id="KW-0614">Plasmid</keyword>
<dbReference type="Proteomes" id="UP000298646">
    <property type="component" value="Plasmid pAtCFBP6624"/>
</dbReference>
<evidence type="ECO:0000256" key="1">
    <source>
        <dbReference type="SAM" id="MobiDB-lite"/>
    </source>
</evidence>
<accession>A0AAE6BW14</accession>
<proteinExistence type="predicted"/>
<reference evidence="3 4" key="1">
    <citation type="submission" date="2019-04" db="EMBL/GenBank/DDBJ databases">
        <title>Complete genome sequence of Agrobacterium tumefaciens CFBP6624.</title>
        <authorList>
            <person name="Haryono M."/>
            <person name="Lin Y.-C."/>
            <person name="Lai E.-M."/>
            <person name="Kuo C.-H."/>
        </authorList>
    </citation>
    <scope>NUCLEOTIDE SEQUENCE [LARGE SCALE GENOMIC DNA]</scope>
    <source>
        <strain evidence="3 4">CFBP6624</strain>
        <plasmid evidence="4">patcfbp6624</plasmid>
    </source>
</reference>
<sequence length="159" mass="16048">MVTSTPCIVQLRLTPETDMTKSKLIPAALAALLAAGALGTVFTQTANAQATTAGQTDASELALVDGAKVSLADAIATAEKEFGGKAADAGLDDENGSLAYEIELLSPNGERKISVDAMTGKAMAMAKEADGEDQGDDAAGENKEAGETQETNEGAEGAN</sequence>
<dbReference type="EMBL" id="CP039909">
    <property type="protein sequence ID" value="QCM03688.1"/>
    <property type="molecule type" value="Genomic_DNA"/>
</dbReference>
<name>A0AAE6BW14_AGRTU</name>
<organism evidence="3 4">
    <name type="scientific">Agrobacterium tumefaciens</name>
    <dbReference type="NCBI Taxonomy" id="358"/>
    <lineage>
        <taxon>Bacteria</taxon>
        <taxon>Pseudomonadati</taxon>
        <taxon>Pseudomonadota</taxon>
        <taxon>Alphaproteobacteria</taxon>
        <taxon>Hyphomicrobiales</taxon>
        <taxon>Rhizobiaceae</taxon>
        <taxon>Rhizobium/Agrobacterium group</taxon>
        <taxon>Agrobacterium</taxon>
        <taxon>Agrobacterium tumefaciens complex</taxon>
    </lineage>
</organism>